<dbReference type="EMBL" id="LMAW01002552">
    <property type="protein sequence ID" value="KQK80019.1"/>
    <property type="molecule type" value="Genomic_DNA"/>
</dbReference>
<reference evidence="2 3" key="1">
    <citation type="submission" date="2015-10" db="EMBL/GenBank/DDBJ databases">
        <authorList>
            <person name="Gilbert D.G."/>
        </authorList>
    </citation>
    <scope>NUCLEOTIDE SEQUENCE [LARGE SCALE GENOMIC DNA]</scope>
    <source>
        <strain evidence="2">FVVF132</strain>
    </source>
</reference>
<evidence type="ECO:0000313" key="3">
    <source>
        <dbReference type="Proteomes" id="UP000051836"/>
    </source>
</evidence>
<feature type="compositionally biased region" description="Polar residues" evidence="1">
    <location>
        <begin position="145"/>
        <end position="155"/>
    </location>
</feature>
<gene>
    <name evidence="2" type="ORF">AAES_97956</name>
</gene>
<protein>
    <submittedName>
        <fullName evidence="2">Uncharacterized protein</fullName>
    </submittedName>
</protein>
<name>A0A0Q3PGT8_AMAAE</name>
<proteinExistence type="predicted"/>
<dbReference type="Proteomes" id="UP000051836">
    <property type="component" value="Unassembled WGS sequence"/>
</dbReference>
<evidence type="ECO:0000313" key="2">
    <source>
        <dbReference type="EMBL" id="KQK80019.1"/>
    </source>
</evidence>
<feature type="compositionally biased region" description="Basic and acidic residues" evidence="1">
    <location>
        <begin position="156"/>
        <end position="165"/>
    </location>
</feature>
<dbReference type="AlphaFoldDB" id="A0A0Q3PGT8"/>
<feature type="region of interest" description="Disordered" evidence="1">
    <location>
        <begin position="145"/>
        <end position="165"/>
    </location>
</feature>
<evidence type="ECO:0000256" key="1">
    <source>
        <dbReference type="SAM" id="MobiDB-lite"/>
    </source>
</evidence>
<organism evidence="2 3">
    <name type="scientific">Amazona aestiva</name>
    <name type="common">Blue-fronted Amazon parrot</name>
    <dbReference type="NCBI Taxonomy" id="12930"/>
    <lineage>
        <taxon>Eukaryota</taxon>
        <taxon>Metazoa</taxon>
        <taxon>Chordata</taxon>
        <taxon>Craniata</taxon>
        <taxon>Vertebrata</taxon>
        <taxon>Euteleostomi</taxon>
        <taxon>Archelosauria</taxon>
        <taxon>Archosauria</taxon>
        <taxon>Dinosauria</taxon>
        <taxon>Saurischia</taxon>
        <taxon>Theropoda</taxon>
        <taxon>Coelurosauria</taxon>
        <taxon>Aves</taxon>
        <taxon>Neognathae</taxon>
        <taxon>Neoaves</taxon>
        <taxon>Telluraves</taxon>
        <taxon>Australaves</taxon>
        <taxon>Psittaciformes</taxon>
        <taxon>Psittacidae</taxon>
        <taxon>Amazona</taxon>
    </lineage>
</organism>
<keyword evidence="3" id="KW-1185">Reference proteome</keyword>
<accession>A0A0Q3PGT8</accession>
<sequence>MTEEGDLYGLSSGAILEELQQASMSLDSCSLVKRLRATEFQKDNVELHIRVLNRPMGYMGSSLQHPRADPVLASLFLWLIVGIEYNAELAAKVSCGSLDSFDHIVRNYWIEQQKSNDYMQKEEMEKLHFGDGETAFWTQINEGTTDMQEKQASTDQYRRTEDFSV</sequence>
<comment type="caution">
    <text evidence="2">The sequence shown here is derived from an EMBL/GenBank/DDBJ whole genome shotgun (WGS) entry which is preliminary data.</text>
</comment>